<sequence length="324" mass="37941">MITKKSDKKKKVFYCNFCDYRTCDKRDFRKHNLTPKHIYQINDNKNDNKGNTCCAYTCDKCGKIYKHRSGLSRHKKNCKKSKKKSVDFSSDFSAKTAKSENVQKNVQNSEDEISDKKLIKMLIEQNAKIMSTFQESIQDIIPKIGNTTNNNTQNNNISINVYLNEHCKDAMNLKDFVQNLKITVDDLVFQGENGYIKGIENIFTKQLQDLPPTERPIHCSDKKRMQFYVKEDDEWQKDDTHVKLDKTLSDLTVRQIHELKKWEELHPNYLTNDKEMKHWQRLVSEITGNSKSTKSGKKQRDVIKKNLAQTTNMKEAIQELQKDS</sequence>
<name>A0A6C0C237_9ZZZZ</name>
<evidence type="ECO:0000259" key="2">
    <source>
        <dbReference type="PROSITE" id="PS50157"/>
    </source>
</evidence>
<feature type="domain" description="C2H2-type" evidence="2">
    <location>
        <begin position="56"/>
        <end position="85"/>
    </location>
</feature>
<reference evidence="3" key="1">
    <citation type="journal article" date="2020" name="Nature">
        <title>Giant virus diversity and host interactions through global metagenomics.</title>
        <authorList>
            <person name="Schulz F."/>
            <person name="Roux S."/>
            <person name="Paez-Espino D."/>
            <person name="Jungbluth S."/>
            <person name="Walsh D.A."/>
            <person name="Denef V.J."/>
            <person name="McMahon K.D."/>
            <person name="Konstantinidis K.T."/>
            <person name="Eloe-Fadrosh E.A."/>
            <person name="Kyrpides N.C."/>
            <person name="Woyke T."/>
        </authorList>
    </citation>
    <scope>NUCLEOTIDE SEQUENCE</scope>
    <source>
        <strain evidence="3">GVMAG-M-3300020185-18</strain>
    </source>
</reference>
<proteinExistence type="predicted"/>
<dbReference type="InterPro" id="IPR013087">
    <property type="entry name" value="Znf_C2H2_type"/>
</dbReference>
<protein>
    <recommendedName>
        <fullName evidence="2">C2H2-type domain-containing protein</fullName>
    </recommendedName>
</protein>
<dbReference type="SMART" id="SM00355">
    <property type="entry name" value="ZnF_C2H2"/>
    <property type="match status" value="2"/>
</dbReference>
<dbReference type="EMBL" id="MN739316">
    <property type="protein sequence ID" value="QHS98372.1"/>
    <property type="molecule type" value="Genomic_DNA"/>
</dbReference>
<evidence type="ECO:0000313" key="3">
    <source>
        <dbReference type="EMBL" id="QHS98372.1"/>
    </source>
</evidence>
<accession>A0A6C0C237</accession>
<organism evidence="3">
    <name type="scientific">viral metagenome</name>
    <dbReference type="NCBI Taxonomy" id="1070528"/>
    <lineage>
        <taxon>unclassified sequences</taxon>
        <taxon>metagenomes</taxon>
        <taxon>organismal metagenomes</taxon>
    </lineage>
</organism>
<dbReference type="AlphaFoldDB" id="A0A6C0C237"/>
<feature type="region of interest" description="Disordered" evidence="1">
    <location>
        <begin position="288"/>
        <end position="309"/>
    </location>
</feature>
<evidence type="ECO:0000256" key="1">
    <source>
        <dbReference type="SAM" id="MobiDB-lite"/>
    </source>
</evidence>
<dbReference type="PROSITE" id="PS50157">
    <property type="entry name" value="ZINC_FINGER_C2H2_2"/>
    <property type="match status" value="1"/>
</dbReference>